<evidence type="ECO:0000313" key="1">
    <source>
        <dbReference type="EMBL" id="ELQ58832.1"/>
    </source>
</evidence>
<accession>L7ISA5</accession>
<proteinExistence type="predicted"/>
<protein>
    <submittedName>
        <fullName evidence="1">Uncharacterized protein</fullName>
    </submittedName>
</protein>
<dbReference type="AlphaFoldDB" id="L7ISA5"/>
<reference evidence="1" key="1">
    <citation type="journal article" date="2012" name="PLoS Genet.">
        <title>Comparative analysis of the genomes of two field isolates of the rice blast fungus Magnaporthe oryzae.</title>
        <authorList>
            <person name="Xue M."/>
            <person name="Yang J."/>
            <person name="Li Z."/>
            <person name="Hu S."/>
            <person name="Yao N."/>
            <person name="Dean R.A."/>
            <person name="Zhao W."/>
            <person name="Shen M."/>
            <person name="Zhang H."/>
            <person name="Li C."/>
            <person name="Liu L."/>
            <person name="Cao L."/>
            <person name="Xu X."/>
            <person name="Xing Y."/>
            <person name="Hsiang T."/>
            <person name="Zhang Z."/>
            <person name="Xu J.R."/>
            <person name="Peng Y.L."/>
        </authorList>
    </citation>
    <scope>NUCLEOTIDE SEQUENCE [LARGE SCALE GENOMIC DNA]</scope>
    <source>
        <strain evidence="1">P131</strain>
    </source>
</reference>
<sequence length="50" mass="5921">GLYSEYNLYKLLRTPVTQLNAQLFQPTVFYPKNRLPRYLDRNNGLPTYAV</sequence>
<name>L7ISA5_PYRO1</name>
<dbReference type="EMBL" id="JH795269">
    <property type="protein sequence ID" value="ELQ58832.1"/>
    <property type="molecule type" value="Genomic_DNA"/>
</dbReference>
<feature type="non-terminal residue" evidence="1">
    <location>
        <position position="50"/>
    </location>
</feature>
<organism>
    <name type="scientific">Pyricularia oryzae (strain P131)</name>
    <name type="common">Rice blast fungus</name>
    <name type="synonym">Magnaporthe oryzae</name>
    <dbReference type="NCBI Taxonomy" id="1143193"/>
    <lineage>
        <taxon>Eukaryota</taxon>
        <taxon>Fungi</taxon>
        <taxon>Dikarya</taxon>
        <taxon>Ascomycota</taxon>
        <taxon>Pezizomycotina</taxon>
        <taxon>Sordariomycetes</taxon>
        <taxon>Sordariomycetidae</taxon>
        <taxon>Magnaporthales</taxon>
        <taxon>Pyriculariaceae</taxon>
        <taxon>Pyricularia</taxon>
    </lineage>
</organism>
<gene>
    <name evidence="1" type="ORF">OOW_P131scaffold01517g28</name>
</gene>